<dbReference type="Pfam" id="PF05958">
    <property type="entry name" value="tRNA_U5-meth_tr"/>
    <property type="match status" value="1"/>
</dbReference>
<feature type="active site" description="Nucleophile" evidence="4">
    <location>
        <position position="508"/>
    </location>
</feature>
<dbReference type="InterPro" id="IPR010280">
    <property type="entry name" value="U5_MeTrfase_fam"/>
</dbReference>
<dbReference type="EMBL" id="JARKIE010000264">
    <property type="protein sequence ID" value="KAJ7660000.1"/>
    <property type="molecule type" value="Genomic_DNA"/>
</dbReference>
<dbReference type="InterPro" id="IPR030390">
    <property type="entry name" value="MeTrfase_TrmA_AS"/>
</dbReference>
<dbReference type="SUPFAM" id="SSF50249">
    <property type="entry name" value="Nucleic acid-binding proteins"/>
    <property type="match status" value="1"/>
</dbReference>
<sequence>MASTPSIGETRASSPPSDAPAPKKPRLEAPDVPKSTAAKQPKQSKSQKRRQQYSALPEPCSADDVLWREINDVLGADYVKTALAEGTDRQSPFEYHQELEMRVVALCSSGVALATSAEASRPWVVVVPFCLPGETVRVRVYRNARMHSLADLIAVVTPNPEMRDDSLVRCKYFTSCGGCQYQMLPYEKQLDLKRDVVVKAYKNFSDLPSSSVPSIEPTMPSPLQYNYRTKITPHFEAPTKAQRADPANPQNDSEQPSWFKIGFNQVGTHKVMDIEDCPIATPVIREALPAVRANAVKNLYTYKRGVSLILRDSLPVPPASAADGSTQGPAADADALATALDETHICITDHRGTVRERVGGWLFEYPASSFFQNNNAVLPGLVEYVRERIFANPNPSPNPPPTPTHLVDAYCGAGLFAIALSPHFTNIAGIELSAPSIAAATRNAALNAIPATKISFRAGDAADIFKAVSEFPRRETVVVIDPPRKGCDGPFIEQLLGFGAGRVVYVSCNVHTQARDVGDILRKSGQGGKGRYVLESVRGFDLFPQTAHVESVAVLRLLEAEGEGGEGGEVVMGGVGQKEKEGNV</sequence>
<dbReference type="GO" id="GO:0008033">
    <property type="term" value="P:tRNA processing"/>
    <property type="evidence" value="ECO:0007669"/>
    <property type="project" value="InterPro"/>
</dbReference>
<gene>
    <name evidence="7" type="ORF">B0H17DRAFT_954372</name>
</gene>
<dbReference type="PROSITE" id="PS01231">
    <property type="entry name" value="TRMA_2"/>
    <property type="match status" value="1"/>
</dbReference>
<evidence type="ECO:0000256" key="5">
    <source>
        <dbReference type="PROSITE-ProRule" id="PRU10015"/>
    </source>
</evidence>
<feature type="active site" evidence="5">
    <location>
        <position position="508"/>
    </location>
</feature>
<dbReference type="PROSITE" id="PS51687">
    <property type="entry name" value="SAM_MT_RNA_M5U"/>
    <property type="match status" value="1"/>
</dbReference>
<dbReference type="Proteomes" id="UP001221757">
    <property type="component" value="Unassembled WGS sequence"/>
</dbReference>
<dbReference type="Gene3D" id="3.40.50.150">
    <property type="entry name" value="Vaccinia Virus protein VP39"/>
    <property type="match status" value="2"/>
</dbReference>
<comment type="similarity">
    <text evidence="4">Belongs to the class I-like SAM-binding methyltransferase superfamily. RNA M5U methyltransferase family.</text>
</comment>
<feature type="region of interest" description="Disordered" evidence="6">
    <location>
        <begin position="238"/>
        <end position="257"/>
    </location>
</feature>
<organism evidence="7 8">
    <name type="scientific">Mycena rosella</name>
    <name type="common">Pink bonnet</name>
    <name type="synonym">Agaricus rosellus</name>
    <dbReference type="NCBI Taxonomy" id="1033263"/>
    <lineage>
        <taxon>Eukaryota</taxon>
        <taxon>Fungi</taxon>
        <taxon>Dikarya</taxon>
        <taxon>Basidiomycota</taxon>
        <taxon>Agaricomycotina</taxon>
        <taxon>Agaricomycetes</taxon>
        <taxon>Agaricomycetidae</taxon>
        <taxon>Agaricales</taxon>
        <taxon>Marasmiineae</taxon>
        <taxon>Mycenaceae</taxon>
        <taxon>Mycena</taxon>
    </lineage>
</organism>
<dbReference type="AlphaFoldDB" id="A0AAD7CRY4"/>
<keyword evidence="2 4" id="KW-0808">Transferase</keyword>
<dbReference type="Gene3D" id="2.40.50.140">
    <property type="entry name" value="Nucleic acid-binding proteins"/>
    <property type="match status" value="1"/>
</dbReference>
<feature type="region of interest" description="Disordered" evidence="6">
    <location>
        <begin position="1"/>
        <end position="57"/>
    </location>
</feature>
<dbReference type="PROSITE" id="PS51622">
    <property type="entry name" value="SAM_MT_RNA_M5U_2"/>
    <property type="match status" value="1"/>
</dbReference>
<feature type="binding site" evidence="4">
    <location>
        <position position="431"/>
    </location>
    <ligand>
        <name>S-adenosyl-L-methionine</name>
        <dbReference type="ChEBI" id="CHEBI:59789"/>
    </ligand>
</feature>
<evidence type="ECO:0000256" key="2">
    <source>
        <dbReference type="ARBA" id="ARBA00022679"/>
    </source>
</evidence>
<evidence type="ECO:0000256" key="4">
    <source>
        <dbReference type="PROSITE-ProRule" id="PRU01024"/>
    </source>
</evidence>
<accession>A0AAD7CRY4</accession>
<evidence type="ECO:0000256" key="6">
    <source>
        <dbReference type="SAM" id="MobiDB-lite"/>
    </source>
</evidence>
<dbReference type="PROSITE" id="PS01230">
    <property type="entry name" value="TRMA_1"/>
    <property type="match status" value="1"/>
</dbReference>
<keyword evidence="8" id="KW-1185">Reference proteome</keyword>
<comment type="caution">
    <text evidence="7">The sequence shown here is derived from an EMBL/GenBank/DDBJ whole genome shotgun (WGS) entry which is preliminary data.</text>
</comment>
<dbReference type="InterPro" id="IPR025795">
    <property type="entry name" value="tRNA_(uracil-5-)_MeTrfase"/>
</dbReference>
<dbReference type="InterPro" id="IPR029063">
    <property type="entry name" value="SAM-dependent_MTases_sf"/>
</dbReference>
<proteinExistence type="inferred from homology"/>
<protein>
    <submittedName>
        <fullName evidence="7">S-adenosyl-L-methionine-dependent methyltransferase</fullName>
    </submittedName>
</protein>
<reference evidence="7" key="1">
    <citation type="submission" date="2023-03" db="EMBL/GenBank/DDBJ databases">
        <title>Massive genome expansion in bonnet fungi (Mycena s.s.) driven by repeated elements and novel gene families across ecological guilds.</title>
        <authorList>
            <consortium name="Lawrence Berkeley National Laboratory"/>
            <person name="Harder C.B."/>
            <person name="Miyauchi S."/>
            <person name="Viragh M."/>
            <person name="Kuo A."/>
            <person name="Thoen E."/>
            <person name="Andreopoulos B."/>
            <person name="Lu D."/>
            <person name="Skrede I."/>
            <person name="Drula E."/>
            <person name="Henrissat B."/>
            <person name="Morin E."/>
            <person name="Kohler A."/>
            <person name="Barry K."/>
            <person name="LaButti K."/>
            <person name="Morin E."/>
            <person name="Salamov A."/>
            <person name="Lipzen A."/>
            <person name="Mereny Z."/>
            <person name="Hegedus B."/>
            <person name="Baldrian P."/>
            <person name="Stursova M."/>
            <person name="Weitz H."/>
            <person name="Taylor A."/>
            <person name="Grigoriev I.V."/>
            <person name="Nagy L.G."/>
            <person name="Martin F."/>
            <person name="Kauserud H."/>
        </authorList>
    </citation>
    <scope>NUCLEOTIDE SEQUENCE</scope>
    <source>
        <strain evidence="7">CBHHK067</strain>
    </source>
</reference>
<keyword evidence="3 4" id="KW-0949">S-adenosyl-L-methionine</keyword>
<dbReference type="Gene3D" id="2.40.50.1070">
    <property type="match status" value="1"/>
</dbReference>
<dbReference type="GO" id="GO:0030697">
    <property type="term" value="F:tRNA (uracil(54)-C5)-methyltransferase activity, S-adenosyl methionine-dependent"/>
    <property type="evidence" value="ECO:0007669"/>
    <property type="project" value="InterPro"/>
</dbReference>
<dbReference type="PANTHER" id="PTHR11061">
    <property type="entry name" value="RNA M5U METHYLTRANSFERASE"/>
    <property type="match status" value="1"/>
</dbReference>
<evidence type="ECO:0000313" key="8">
    <source>
        <dbReference type="Proteomes" id="UP001221757"/>
    </source>
</evidence>
<evidence type="ECO:0000313" key="7">
    <source>
        <dbReference type="EMBL" id="KAJ7660000.1"/>
    </source>
</evidence>
<dbReference type="InterPro" id="IPR012340">
    <property type="entry name" value="NA-bd_OB-fold"/>
</dbReference>
<keyword evidence="1 4" id="KW-0489">Methyltransferase</keyword>
<dbReference type="FunFam" id="2.40.50.140:FF:000201">
    <property type="entry name" value="TRM2p tRNA methyltransferase"/>
    <property type="match status" value="1"/>
</dbReference>
<feature type="binding site" evidence="4">
    <location>
        <position position="481"/>
    </location>
    <ligand>
        <name>S-adenosyl-L-methionine</name>
        <dbReference type="ChEBI" id="CHEBI:59789"/>
    </ligand>
</feature>
<dbReference type="GO" id="GO:0032259">
    <property type="term" value="P:methylation"/>
    <property type="evidence" value="ECO:0007669"/>
    <property type="project" value="UniProtKB-KW"/>
</dbReference>
<dbReference type="PANTHER" id="PTHR11061:SF30">
    <property type="entry name" value="TRNA (URACIL(54)-C(5))-METHYLTRANSFERASE"/>
    <property type="match status" value="1"/>
</dbReference>
<evidence type="ECO:0000256" key="1">
    <source>
        <dbReference type="ARBA" id="ARBA00022603"/>
    </source>
</evidence>
<feature type="binding site" evidence="4">
    <location>
        <position position="372"/>
    </location>
    <ligand>
        <name>S-adenosyl-L-methionine</name>
        <dbReference type="ChEBI" id="CHEBI:59789"/>
    </ligand>
</feature>
<name>A0AAD7CRY4_MYCRO</name>
<feature type="binding site" evidence="4">
    <location>
        <position position="410"/>
    </location>
    <ligand>
        <name>S-adenosyl-L-methionine</name>
        <dbReference type="ChEBI" id="CHEBI:59789"/>
    </ligand>
</feature>
<dbReference type="SUPFAM" id="SSF53335">
    <property type="entry name" value="S-adenosyl-L-methionine-dependent methyltransferases"/>
    <property type="match status" value="1"/>
</dbReference>
<evidence type="ECO:0000256" key="3">
    <source>
        <dbReference type="ARBA" id="ARBA00022691"/>
    </source>
</evidence>
<dbReference type="GO" id="GO:0009451">
    <property type="term" value="P:RNA modification"/>
    <property type="evidence" value="ECO:0007669"/>
    <property type="project" value="UniProtKB-ARBA"/>
</dbReference>
<feature type="compositionally biased region" description="Low complexity" evidence="6">
    <location>
        <begin position="34"/>
        <end position="44"/>
    </location>
</feature>
<dbReference type="InterPro" id="IPR030391">
    <property type="entry name" value="MeTrfase_TrmA_CS"/>
</dbReference>